<dbReference type="GO" id="GO:0000427">
    <property type="term" value="C:plastid-encoded plastid RNA polymerase complex"/>
    <property type="evidence" value="ECO:0007669"/>
    <property type="project" value="InterPro"/>
</dbReference>
<dbReference type="PROSITE" id="PS50126">
    <property type="entry name" value="S1"/>
    <property type="match status" value="1"/>
</dbReference>
<dbReference type="InterPro" id="IPR003029">
    <property type="entry name" value="S1_domain"/>
</dbReference>
<dbReference type="Proteomes" id="UP001210211">
    <property type="component" value="Unassembled WGS sequence"/>
</dbReference>
<dbReference type="AlphaFoldDB" id="A0AAD6A1W6"/>
<dbReference type="GO" id="GO:0003723">
    <property type="term" value="F:RNA binding"/>
    <property type="evidence" value="ECO:0007669"/>
    <property type="project" value="InterPro"/>
</dbReference>
<evidence type="ECO:0000313" key="5">
    <source>
        <dbReference type="Proteomes" id="UP001210211"/>
    </source>
</evidence>
<feature type="compositionally biased region" description="Basic and acidic residues" evidence="2">
    <location>
        <begin position="807"/>
        <end position="819"/>
    </location>
</feature>
<dbReference type="SUPFAM" id="SSF50249">
    <property type="entry name" value="Nucleic acid-binding proteins"/>
    <property type="match status" value="1"/>
</dbReference>
<reference evidence="4 5" key="1">
    <citation type="journal article" date="2022" name="Cell">
        <title>Repeat-based holocentromeres influence genome architecture and karyotype evolution.</title>
        <authorList>
            <person name="Hofstatter P.G."/>
            <person name="Thangavel G."/>
            <person name="Lux T."/>
            <person name="Neumann P."/>
            <person name="Vondrak T."/>
            <person name="Novak P."/>
            <person name="Zhang M."/>
            <person name="Costa L."/>
            <person name="Castellani M."/>
            <person name="Scott A."/>
            <person name="Toegelov H."/>
            <person name="Fuchs J."/>
            <person name="Mata-Sucre Y."/>
            <person name="Dias Y."/>
            <person name="Vanzela A.L.L."/>
            <person name="Huettel B."/>
            <person name="Almeida C.C.S."/>
            <person name="Simkova H."/>
            <person name="Souza G."/>
            <person name="Pedrosa-Harand A."/>
            <person name="Macas J."/>
            <person name="Mayer K.F.X."/>
            <person name="Houben A."/>
            <person name="Marques A."/>
        </authorList>
    </citation>
    <scope>NUCLEOTIDE SEQUENCE [LARGE SCALE GENOMIC DNA]</scope>
    <source>
        <strain evidence="4">RhyTen1mFocal</strain>
    </source>
</reference>
<dbReference type="InterPro" id="IPR012340">
    <property type="entry name" value="NA-bd_OB-fold"/>
</dbReference>
<evidence type="ECO:0000256" key="1">
    <source>
        <dbReference type="SAM" id="Coils"/>
    </source>
</evidence>
<evidence type="ECO:0000256" key="2">
    <source>
        <dbReference type="SAM" id="MobiDB-lite"/>
    </source>
</evidence>
<organism evidence="4 5">
    <name type="scientific">Rhynchospora tenuis</name>
    <dbReference type="NCBI Taxonomy" id="198213"/>
    <lineage>
        <taxon>Eukaryota</taxon>
        <taxon>Viridiplantae</taxon>
        <taxon>Streptophyta</taxon>
        <taxon>Embryophyta</taxon>
        <taxon>Tracheophyta</taxon>
        <taxon>Spermatophyta</taxon>
        <taxon>Magnoliopsida</taxon>
        <taxon>Liliopsida</taxon>
        <taxon>Poales</taxon>
        <taxon>Cyperaceae</taxon>
        <taxon>Cyperoideae</taxon>
        <taxon>Rhynchosporeae</taxon>
        <taxon>Rhynchospora</taxon>
    </lineage>
</organism>
<dbReference type="PANTHER" id="PTHR36371">
    <property type="entry name" value="PROTEIN PLASTID TRANSCRIPTIONALLY ACTIVE 10"/>
    <property type="match status" value="1"/>
</dbReference>
<accession>A0AAD6A1W6</accession>
<dbReference type="GO" id="GO:0009507">
    <property type="term" value="C:chloroplast"/>
    <property type="evidence" value="ECO:0007669"/>
    <property type="project" value="TreeGrafter"/>
</dbReference>
<evidence type="ECO:0000313" key="4">
    <source>
        <dbReference type="EMBL" id="KAJ3708172.1"/>
    </source>
</evidence>
<dbReference type="PANTHER" id="PTHR36371:SF1">
    <property type="entry name" value="PROTEIN PLASTID TRANSCRIPTIONALLY ACTIVE 10"/>
    <property type="match status" value="1"/>
</dbReference>
<evidence type="ECO:0000259" key="3">
    <source>
        <dbReference type="PROSITE" id="PS50126"/>
    </source>
</evidence>
<feature type="region of interest" description="Disordered" evidence="2">
    <location>
        <begin position="807"/>
        <end position="830"/>
    </location>
</feature>
<feature type="coiled-coil region" evidence="1">
    <location>
        <begin position="364"/>
        <end position="399"/>
    </location>
</feature>
<proteinExistence type="predicted"/>
<dbReference type="InterPro" id="IPR044967">
    <property type="entry name" value="PTAC10"/>
</dbReference>
<name>A0AAD6A1W6_9POAL</name>
<protein>
    <recommendedName>
        <fullName evidence="3">S1 motif domain-containing protein</fullName>
    </recommendedName>
</protein>
<keyword evidence="1" id="KW-0175">Coiled coil</keyword>
<dbReference type="Gene3D" id="2.40.50.140">
    <property type="entry name" value="Nucleic acid-binding proteins"/>
    <property type="match status" value="1"/>
</dbReference>
<gene>
    <name evidence="4" type="ORF">LUZ61_011877</name>
</gene>
<feature type="domain" description="S1 motif" evidence="3">
    <location>
        <begin position="461"/>
        <end position="529"/>
    </location>
</feature>
<keyword evidence="5" id="KW-1185">Reference proteome</keyword>
<comment type="caution">
    <text evidence="4">The sequence shown here is derived from an EMBL/GenBank/DDBJ whole genome shotgun (WGS) entry which is preliminary data.</text>
</comment>
<sequence length="866" mass="102096">MEAGMYSAKILDENILLRKVGFPYPLPFAACHKPPKPLPLSHSLTTSVTAIEERRKQKYMSAFSLHHGQFSTPFLSYTSPFLHPKSTFCLSRPITRIPFLPSRRILPRATRCPPVQASLSRFVNSDQPVVGDLDEDDPFATIFNNPEPEDVSRRRSWTERGWAPWEEVLSPEAEFARYSLDEGEEVPLTSPEAIEAFKMLTPSYRKKKIAEMGEDEYLKRLFAFKGEIPEKLKTIWAGPLALRLVPPRDWPPNGWEVDKAELEFIREAHKLQSERIDVGGRGNWIGDPGFEESLMEGLKEAKEILGFVFDQNKELEAKFKQWIKANPDRLKMRDAQLLMKDDFFKQFKEWISLNRGENSEGEDISEVEKAVKRYEEFLKQLKEKENANVENAKQEALDSVNSMMFERYKVFLKQYTEWVEANRDKLEEESYKFDQDYYPGRRKRGKDYKEEMLELPFIYPGQIYQGRVISISLYQGAFVDIGCVHDGWVPIKGNDWYWIRHHIRVGMPVLVEILAKRDPYRFRFPIEMRFVQPNIDHLIFNKFDFPPIFHRDEDTNPLERQRESGRELIPRKRPEVQPQREKLPLISDHPYVDELWHIHNAEQMILDHEEENPDKFKDKKFEETVDLSFDEENTVEYTQTNYKGSVLPKMVLNTNLKDLDMDSARAERQMINRLKKEAEQRGEKFEVPKLRRNLEMDEYDLLHWRRSLEEREALIRDISCRTAAGLPLEEPGKYIDDPTFWGKEYDKSNPVYRNDYWGDPDKKTKRKKEFALQDQYRSILGGTSSKWYEMSYNGFIARKARLEAERKKREAEELKRDGDEEKEEEVDDYDDDIDFDYEIFDRAFGKPKIKPVVNGTNPPTMDDISE</sequence>
<feature type="compositionally biased region" description="Acidic residues" evidence="2">
    <location>
        <begin position="820"/>
        <end position="830"/>
    </location>
</feature>
<dbReference type="EMBL" id="JAMRDG010000001">
    <property type="protein sequence ID" value="KAJ3708172.1"/>
    <property type="molecule type" value="Genomic_DNA"/>
</dbReference>
<feature type="region of interest" description="Disordered" evidence="2">
    <location>
        <begin position="555"/>
        <end position="574"/>
    </location>
</feature>